<protein>
    <submittedName>
        <fullName evidence="2">Unannotated protein</fullName>
    </submittedName>
</protein>
<dbReference type="EMBL" id="CAFBRV010000149">
    <property type="protein sequence ID" value="CAB5122644.1"/>
    <property type="molecule type" value="Genomic_DNA"/>
</dbReference>
<dbReference type="Pfam" id="PF12867">
    <property type="entry name" value="DinB_2"/>
    <property type="match status" value="1"/>
</dbReference>
<feature type="domain" description="DinB-like" evidence="1">
    <location>
        <begin position="7"/>
        <end position="146"/>
    </location>
</feature>
<accession>A0A6J7VV64</accession>
<dbReference type="InterPro" id="IPR024775">
    <property type="entry name" value="DinB-like"/>
</dbReference>
<dbReference type="SUPFAM" id="SSF109854">
    <property type="entry name" value="DinB/YfiT-like putative metalloenzymes"/>
    <property type="match status" value="1"/>
</dbReference>
<reference evidence="2" key="1">
    <citation type="submission" date="2020-05" db="EMBL/GenBank/DDBJ databases">
        <authorList>
            <person name="Chiriac C."/>
            <person name="Salcher M."/>
            <person name="Ghai R."/>
            <person name="Kavagutti S V."/>
        </authorList>
    </citation>
    <scope>NUCLEOTIDE SEQUENCE</scope>
</reference>
<gene>
    <name evidence="2" type="ORF">UFOPK4410_01133</name>
</gene>
<dbReference type="AlphaFoldDB" id="A0A6J7VV64"/>
<dbReference type="InterPro" id="IPR034660">
    <property type="entry name" value="DinB/YfiT-like"/>
</dbReference>
<sequence>MKDFAAQYEAATTYVADIIASLTPADLDRRQEGGWSPRQVIHHLADSEAQSYARLRRLIAEPEGTLIQGYDEAAWASNEILGYTELPVENSIAVLLAVRAASLAIVKRLQESDLSRAGVHSESGEFTIAKWLKGYTNHPRDHGNQIKEALA</sequence>
<proteinExistence type="predicted"/>
<evidence type="ECO:0000313" key="2">
    <source>
        <dbReference type="EMBL" id="CAB5122644.1"/>
    </source>
</evidence>
<name>A0A6J7VV64_9ZZZZ</name>
<dbReference type="Gene3D" id="1.20.120.450">
    <property type="entry name" value="dinb family like domain"/>
    <property type="match status" value="1"/>
</dbReference>
<evidence type="ECO:0000259" key="1">
    <source>
        <dbReference type="Pfam" id="PF12867"/>
    </source>
</evidence>
<organism evidence="2">
    <name type="scientific">freshwater metagenome</name>
    <dbReference type="NCBI Taxonomy" id="449393"/>
    <lineage>
        <taxon>unclassified sequences</taxon>
        <taxon>metagenomes</taxon>
        <taxon>ecological metagenomes</taxon>
    </lineage>
</organism>